<reference evidence="3" key="1">
    <citation type="submission" date="2020-11" db="EMBL/GenBank/DDBJ databases">
        <authorList>
            <person name="Tran Van P."/>
        </authorList>
    </citation>
    <scope>NUCLEOTIDE SEQUENCE</scope>
</reference>
<comment type="subcellular location">
    <subcellularLocation>
        <location evidence="1">Cell envelope</location>
    </subcellularLocation>
</comment>
<proteinExistence type="predicted"/>
<dbReference type="EMBL" id="OC856565">
    <property type="protein sequence ID" value="CAD7623942.1"/>
    <property type="molecule type" value="Genomic_DNA"/>
</dbReference>
<dbReference type="AlphaFoldDB" id="A0A7R9PXT8"/>
<dbReference type="EMBL" id="CAJPIZ010001990">
    <property type="protein sequence ID" value="CAG2104372.1"/>
    <property type="molecule type" value="Genomic_DNA"/>
</dbReference>
<evidence type="ECO:0000313" key="3">
    <source>
        <dbReference type="EMBL" id="CAD7623942.1"/>
    </source>
</evidence>
<dbReference type="GO" id="GO:0016829">
    <property type="term" value="F:lyase activity"/>
    <property type="evidence" value="ECO:0007669"/>
    <property type="project" value="InterPro"/>
</dbReference>
<dbReference type="Gene3D" id="2.70.98.70">
    <property type="match status" value="1"/>
</dbReference>
<feature type="domain" description="Heparinase II/III-like C-terminal" evidence="2">
    <location>
        <begin position="381"/>
        <end position="524"/>
    </location>
</feature>
<keyword evidence="4" id="KW-1185">Reference proteome</keyword>
<dbReference type="InterPro" id="IPR012480">
    <property type="entry name" value="Hepar_II_III_C"/>
</dbReference>
<name>A0A7R9PXT8_9ACAR</name>
<dbReference type="Pfam" id="PF07940">
    <property type="entry name" value="Hepar_II_III_C"/>
    <property type="match status" value="1"/>
</dbReference>
<dbReference type="Gene3D" id="1.50.10.100">
    <property type="entry name" value="Chondroitin AC/alginate lyase"/>
    <property type="match status" value="1"/>
</dbReference>
<evidence type="ECO:0000313" key="4">
    <source>
        <dbReference type="Proteomes" id="UP000759131"/>
    </source>
</evidence>
<dbReference type="InterPro" id="IPR008929">
    <property type="entry name" value="Chondroitin_lyas"/>
</dbReference>
<dbReference type="OrthoDB" id="2334866at2759"/>
<evidence type="ECO:0000256" key="1">
    <source>
        <dbReference type="ARBA" id="ARBA00004196"/>
    </source>
</evidence>
<dbReference type="Proteomes" id="UP000759131">
    <property type="component" value="Unassembled WGS sequence"/>
</dbReference>
<gene>
    <name evidence="3" type="ORF">OSB1V03_LOCUS4389</name>
</gene>
<accession>A0A7R9PXT8</accession>
<evidence type="ECO:0000259" key="2">
    <source>
        <dbReference type="Pfam" id="PF07940"/>
    </source>
</evidence>
<protein>
    <recommendedName>
        <fullName evidence="2">Heparinase II/III-like C-terminal domain-containing protein</fullName>
    </recommendedName>
</protein>
<dbReference type="SUPFAM" id="SSF48230">
    <property type="entry name" value="Chondroitin AC/alginate lyase"/>
    <property type="match status" value="1"/>
</dbReference>
<organism evidence="3">
    <name type="scientific">Medioppia subpectinata</name>
    <dbReference type="NCBI Taxonomy" id="1979941"/>
    <lineage>
        <taxon>Eukaryota</taxon>
        <taxon>Metazoa</taxon>
        <taxon>Ecdysozoa</taxon>
        <taxon>Arthropoda</taxon>
        <taxon>Chelicerata</taxon>
        <taxon>Arachnida</taxon>
        <taxon>Acari</taxon>
        <taxon>Acariformes</taxon>
        <taxon>Sarcoptiformes</taxon>
        <taxon>Oribatida</taxon>
        <taxon>Brachypylina</taxon>
        <taxon>Oppioidea</taxon>
        <taxon>Oppiidae</taxon>
        <taxon>Medioppia</taxon>
    </lineage>
</organism>
<sequence length="592" mass="67743">MLTKHIVTHTYAVLYLKLDIPKKLPQHIKEEIIKRADNALKTKWGTLLAATQLQYLVDGDRYTYQGFLNDRRKKLMNLIVAQVLTGDKKYLNDIANGIWLIMEESSWIWPAHLYLQKAGLGLPDPRQTVIDLGAGQTSAYIAWAQLFVGKQLAKVSPIISQRIEFELNRRIVRPYLDDQHMPWMGFDGYEFCRWNVGNNWNAWINSNIIMTSFLSLNEPSRNDIIKRSVLSADIFTNRYPNDGGDNEGPHYWAAAGGRLIQFLSLMSSVSGNQINWSSNQLLKRTGEYIYRVHIDKDHFFNYGDTPAREIYDPSLVLQYGLIFNDNLMKQFASYLNHLRGSEGTISSRLQSGELNQIFIQLSANTKFAEITPKAPQPMESWFPDLQVITLRTKEGSAEGIFLGAKAGSNYDTQHNHNDVGSFVLYVNGLPALIDIGVGTYTIDTFSDHRYNIWNFQSQWHNTPTINGIQQQCGPQFKAQYAKYTKLENGGEFETDIAGAYPPEAQVKSWIRKWTFNRNTNTVVLTEKYVLILENKSTKLYMSYDSIQNDVEVDRHDTQDPSISGIWGQYINRVSLVTKSEALEGEFVVKFHL</sequence>